<accession>A0AAD6NTM8</accession>
<dbReference type="InterPro" id="IPR017938">
    <property type="entry name" value="Riboflavin_synthase-like_b-brl"/>
</dbReference>
<evidence type="ECO:0000256" key="1">
    <source>
        <dbReference type="ARBA" id="ARBA00001917"/>
    </source>
</evidence>
<keyword evidence="6" id="KW-0521">NADP</keyword>
<name>A0AAD6NTM8_9ROSI</name>
<proteinExistence type="predicted"/>
<evidence type="ECO:0000256" key="3">
    <source>
        <dbReference type="ARBA" id="ARBA00022630"/>
    </source>
</evidence>
<dbReference type="Gene3D" id="3.40.50.360">
    <property type="match status" value="1"/>
</dbReference>
<dbReference type="EMBL" id="JAPFFJ010000017">
    <property type="protein sequence ID" value="KAJ6405072.1"/>
    <property type="molecule type" value="Genomic_DNA"/>
</dbReference>
<comment type="caution">
    <text evidence="10">The sequence shown here is derived from an EMBL/GenBank/DDBJ whole genome shotgun (WGS) entry which is preliminary data.</text>
</comment>
<keyword evidence="8" id="KW-0812">Transmembrane</keyword>
<dbReference type="AlphaFoldDB" id="A0AAD6NTM8"/>
<dbReference type="Pfam" id="PF00258">
    <property type="entry name" value="Flavodoxin_1"/>
    <property type="match status" value="1"/>
</dbReference>
<dbReference type="InterPro" id="IPR001094">
    <property type="entry name" value="Flavdoxin-like"/>
</dbReference>
<comment type="cofactor">
    <cofactor evidence="1">
        <name>FMN</name>
        <dbReference type="ChEBI" id="CHEBI:58210"/>
    </cofactor>
</comment>
<keyword evidence="8" id="KW-0472">Membrane</keyword>
<evidence type="ECO:0000256" key="5">
    <source>
        <dbReference type="ARBA" id="ARBA00022827"/>
    </source>
</evidence>
<feature type="transmembrane region" description="Helical" evidence="8">
    <location>
        <begin position="28"/>
        <end position="46"/>
    </location>
</feature>
<evidence type="ECO:0000256" key="7">
    <source>
        <dbReference type="ARBA" id="ARBA00023002"/>
    </source>
</evidence>
<comment type="cofactor">
    <cofactor evidence="2">
        <name>FAD</name>
        <dbReference type="ChEBI" id="CHEBI:57692"/>
    </cofactor>
</comment>
<dbReference type="InterPro" id="IPR023173">
    <property type="entry name" value="NADPH_Cyt_P450_Rdtase_alpha"/>
</dbReference>
<dbReference type="PANTHER" id="PTHR19384">
    <property type="entry name" value="NITRIC OXIDE SYNTHASE-RELATED"/>
    <property type="match status" value="1"/>
</dbReference>
<dbReference type="InterPro" id="IPR029039">
    <property type="entry name" value="Flavoprotein-like_sf"/>
</dbReference>
<dbReference type="Gene3D" id="2.40.30.10">
    <property type="entry name" value="Translation factors"/>
    <property type="match status" value="1"/>
</dbReference>
<dbReference type="PANTHER" id="PTHR19384:SF111">
    <property type="entry name" value="NADPH--CYTOCHROME P450 REDUCTASE 1"/>
    <property type="match status" value="1"/>
</dbReference>
<keyword evidence="11" id="KW-1185">Reference proteome</keyword>
<dbReference type="SUPFAM" id="SSF52218">
    <property type="entry name" value="Flavoproteins"/>
    <property type="match status" value="1"/>
</dbReference>
<dbReference type="InterPro" id="IPR003097">
    <property type="entry name" value="CysJ-like_FAD-binding"/>
</dbReference>
<protein>
    <recommendedName>
        <fullName evidence="9">Flavodoxin-like domain-containing protein</fullName>
    </recommendedName>
</protein>
<dbReference type="SUPFAM" id="SSF63380">
    <property type="entry name" value="Riboflavin synthase domain-like"/>
    <property type="match status" value="1"/>
</dbReference>
<keyword evidence="3" id="KW-0285">Flavoprotein</keyword>
<dbReference type="FunFam" id="3.40.50.360:FF:000023">
    <property type="entry name" value="NADPH--cytochrome P450 reductase"/>
    <property type="match status" value="1"/>
</dbReference>
<keyword evidence="4" id="KW-0288">FMN</keyword>
<gene>
    <name evidence="10" type="ORF">OIU84_013113</name>
</gene>
<evidence type="ECO:0000256" key="4">
    <source>
        <dbReference type="ARBA" id="ARBA00022643"/>
    </source>
</evidence>
<dbReference type="Proteomes" id="UP001162972">
    <property type="component" value="Chromosome 2"/>
</dbReference>
<dbReference type="PRINTS" id="PR00369">
    <property type="entry name" value="FLAVODOXIN"/>
</dbReference>
<dbReference type="GO" id="GO:0010181">
    <property type="term" value="F:FMN binding"/>
    <property type="evidence" value="ECO:0007669"/>
    <property type="project" value="InterPro"/>
</dbReference>
<keyword evidence="8" id="KW-1133">Transmembrane helix</keyword>
<evidence type="ECO:0000313" key="11">
    <source>
        <dbReference type="Proteomes" id="UP001162972"/>
    </source>
</evidence>
<keyword evidence="7" id="KW-0560">Oxidoreductase</keyword>
<evidence type="ECO:0000313" key="10">
    <source>
        <dbReference type="EMBL" id="KAJ6405072.1"/>
    </source>
</evidence>
<dbReference type="Gene3D" id="1.20.990.10">
    <property type="entry name" value="NADPH-cytochrome p450 Reductase, Chain A, domain 3"/>
    <property type="match status" value="1"/>
</dbReference>
<feature type="domain" description="Flavodoxin-like" evidence="9">
    <location>
        <begin position="84"/>
        <end position="234"/>
    </location>
</feature>
<dbReference type="GO" id="GO:0005829">
    <property type="term" value="C:cytosol"/>
    <property type="evidence" value="ECO:0007669"/>
    <property type="project" value="TreeGrafter"/>
</dbReference>
<keyword evidence="5" id="KW-0274">FAD</keyword>
<evidence type="ECO:0000256" key="2">
    <source>
        <dbReference type="ARBA" id="ARBA00001974"/>
    </source>
</evidence>
<evidence type="ECO:0000259" key="9">
    <source>
        <dbReference type="PROSITE" id="PS50902"/>
    </source>
</evidence>
<dbReference type="InterPro" id="IPR008254">
    <property type="entry name" value="Flavodoxin/NO_synth"/>
</dbReference>
<dbReference type="GO" id="GO:0003958">
    <property type="term" value="F:NADPH-hemoprotein reductase activity"/>
    <property type="evidence" value="ECO:0007669"/>
    <property type="project" value="TreeGrafter"/>
</dbReference>
<dbReference type="GO" id="GO:0050660">
    <property type="term" value="F:flavin adenine dinucleotide binding"/>
    <property type="evidence" value="ECO:0007669"/>
    <property type="project" value="TreeGrafter"/>
</dbReference>
<organism evidence="10 11">
    <name type="scientific">Salix udensis</name>
    <dbReference type="NCBI Taxonomy" id="889485"/>
    <lineage>
        <taxon>Eukaryota</taxon>
        <taxon>Viridiplantae</taxon>
        <taxon>Streptophyta</taxon>
        <taxon>Embryophyta</taxon>
        <taxon>Tracheophyta</taxon>
        <taxon>Spermatophyta</taxon>
        <taxon>Magnoliopsida</taxon>
        <taxon>eudicotyledons</taxon>
        <taxon>Gunneridae</taxon>
        <taxon>Pentapetalae</taxon>
        <taxon>rosids</taxon>
        <taxon>fabids</taxon>
        <taxon>Malpighiales</taxon>
        <taxon>Salicaceae</taxon>
        <taxon>Saliceae</taxon>
        <taxon>Salix</taxon>
    </lineage>
</organism>
<evidence type="ECO:0000256" key="8">
    <source>
        <dbReference type="SAM" id="Phobius"/>
    </source>
</evidence>
<reference evidence="10 11" key="1">
    <citation type="journal article" date="2023" name="Int. J. Mol. Sci.">
        <title>De Novo Assembly and Annotation of 11 Diverse Shrub Willow (Salix) Genomes Reveals Novel Gene Organization in Sex-Linked Regions.</title>
        <authorList>
            <person name="Hyden B."/>
            <person name="Feng K."/>
            <person name="Yates T.B."/>
            <person name="Jawdy S."/>
            <person name="Cereghino C."/>
            <person name="Smart L.B."/>
            <person name="Muchero W."/>
        </authorList>
    </citation>
    <scope>NUCLEOTIDE SEQUENCE [LARGE SCALE GENOMIC DNA]</scope>
    <source>
        <tissue evidence="10">Shoot tip</tissue>
    </source>
</reference>
<sequence length="426" mass="46831">MSTGGPYLVRFVESVLGMSFGDSVSDSVVVIITTSFAVVFGLVVFISKRSSERSKVVKPLVVPKSLSVKDEEDESEALAGKTKVTIFYGTQTGTAESFAKALADEVKARYEKAAVKVVDLDDYAVEDYQYEEKLKKETLALFMVATYGDGEPTDNSARFYKWFTEENERGIWLQLFSYGIFGLGNRQYEHFNKIAKVLDDLLCEQGGKRLVPVGLGDDDQCIEDDFSAWKELLWPKLDQLLRDEDDVNAPSTPYTAAIPEYRSVIHDPSVASVKDKFSDLANGNVSFDIHHPFNVAVQSELHKAESDRSCIHLEFDITGTGILYETGDHVGVYAENSDETVEEAGRLLNQPLDLLFSIHVDNEDGTAIGSSLPPPFPGPCTLHTALACHADLLSPPKKAALLALAAHASEPSEAKRLRLLLSMGYG</sequence>
<evidence type="ECO:0000256" key="6">
    <source>
        <dbReference type="ARBA" id="ARBA00022857"/>
    </source>
</evidence>
<dbReference type="PROSITE" id="PS50902">
    <property type="entry name" value="FLAVODOXIN_LIKE"/>
    <property type="match status" value="1"/>
</dbReference>
<dbReference type="Pfam" id="PF00667">
    <property type="entry name" value="FAD_binding_1"/>
    <property type="match status" value="1"/>
</dbReference>